<gene>
    <name evidence="2" type="ORF">G6N73_26810</name>
</gene>
<dbReference type="AlphaFoldDB" id="A0A6G4WK07"/>
<organism evidence="2 3">
    <name type="scientific">Allomesorhizobium camelthorni</name>
    <dbReference type="NCBI Taxonomy" id="475069"/>
    <lineage>
        <taxon>Bacteria</taxon>
        <taxon>Pseudomonadati</taxon>
        <taxon>Pseudomonadota</taxon>
        <taxon>Alphaproteobacteria</taxon>
        <taxon>Hyphomicrobiales</taxon>
        <taxon>Phyllobacteriaceae</taxon>
        <taxon>Allomesorhizobium</taxon>
    </lineage>
</organism>
<name>A0A6G4WK07_9HYPH</name>
<protein>
    <submittedName>
        <fullName evidence="2">Uncharacterized protein</fullName>
    </submittedName>
</protein>
<proteinExistence type="predicted"/>
<dbReference type="Proteomes" id="UP001642900">
    <property type="component" value="Unassembled WGS sequence"/>
</dbReference>
<dbReference type="RefSeq" id="WP_165033023.1">
    <property type="nucleotide sequence ID" value="NZ_JAAKZF010000061.1"/>
</dbReference>
<accession>A0A6G4WK07</accession>
<sequence length="82" mass="8789">MIDEITGNCDAAGLTLLHVLRERLDAARLAALAGSDFDGSLDRNRDLVSGPQLSVWNHACSRGHQSNGESPLHEYSVTDLSA</sequence>
<feature type="region of interest" description="Disordered" evidence="1">
    <location>
        <begin position="61"/>
        <end position="82"/>
    </location>
</feature>
<comment type="caution">
    <text evidence="2">The sequence shown here is derived from an EMBL/GenBank/DDBJ whole genome shotgun (WGS) entry which is preliminary data.</text>
</comment>
<keyword evidence="3" id="KW-1185">Reference proteome</keyword>
<evidence type="ECO:0000313" key="3">
    <source>
        <dbReference type="Proteomes" id="UP001642900"/>
    </source>
</evidence>
<evidence type="ECO:0000313" key="2">
    <source>
        <dbReference type="EMBL" id="NGO54688.1"/>
    </source>
</evidence>
<dbReference type="EMBL" id="JAAKZF010000061">
    <property type="protein sequence ID" value="NGO54688.1"/>
    <property type="molecule type" value="Genomic_DNA"/>
</dbReference>
<evidence type="ECO:0000256" key="1">
    <source>
        <dbReference type="SAM" id="MobiDB-lite"/>
    </source>
</evidence>
<reference evidence="2 3" key="1">
    <citation type="submission" date="2020-02" db="EMBL/GenBank/DDBJ databases">
        <title>Genome sequence of strain CCNWXJ40-4.</title>
        <authorList>
            <person name="Gao J."/>
            <person name="Sun J."/>
        </authorList>
    </citation>
    <scope>NUCLEOTIDE SEQUENCE [LARGE SCALE GENOMIC DNA]</scope>
    <source>
        <strain evidence="2 3">CCNWXJ 40-4</strain>
    </source>
</reference>